<evidence type="ECO:0000256" key="7">
    <source>
        <dbReference type="SAM" id="SignalP"/>
    </source>
</evidence>
<feature type="active site" description="Charge relay system" evidence="5">
    <location>
        <position position="348"/>
    </location>
</feature>
<reference evidence="9" key="1">
    <citation type="submission" date="2017-05" db="UniProtKB">
        <authorList>
            <consortium name="EnsemblMetazoa"/>
        </authorList>
    </citation>
    <scope>IDENTIFICATION</scope>
</reference>
<dbReference type="STRING" id="400682.A0A1X7VDP5"/>
<dbReference type="GO" id="GO:0006508">
    <property type="term" value="P:proteolysis"/>
    <property type="evidence" value="ECO:0007669"/>
    <property type="project" value="UniProtKB-KW"/>
</dbReference>
<organism evidence="9">
    <name type="scientific">Amphimedon queenslandica</name>
    <name type="common">Sponge</name>
    <dbReference type="NCBI Taxonomy" id="400682"/>
    <lineage>
        <taxon>Eukaryota</taxon>
        <taxon>Metazoa</taxon>
        <taxon>Porifera</taxon>
        <taxon>Demospongiae</taxon>
        <taxon>Heteroscleromorpha</taxon>
        <taxon>Haplosclerida</taxon>
        <taxon>Niphatidae</taxon>
        <taxon>Amphimedon</taxon>
    </lineage>
</organism>
<dbReference type="PANTHER" id="PTHR43806:SF11">
    <property type="entry name" value="CEREVISIN-RELATED"/>
    <property type="match status" value="1"/>
</dbReference>
<dbReference type="Pfam" id="PF00082">
    <property type="entry name" value="Peptidase_S8"/>
    <property type="match status" value="1"/>
</dbReference>
<feature type="signal peptide" evidence="7">
    <location>
        <begin position="1"/>
        <end position="20"/>
    </location>
</feature>
<dbReference type="OrthoDB" id="206201at2759"/>
<dbReference type="PROSITE" id="PS00136">
    <property type="entry name" value="SUBTILASE_ASP"/>
    <property type="match status" value="1"/>
</dbReference>
<accession>A0A1X7VDP5</accession>
<feature type="chain" id="PRO_5010859925" description="Peptidase S8/S53 domain-containing protein" evidence="7">
    <location>
        <begin position="21"/>
        <end position="648"/>
    </location>
</feature>
<dbReference type="InterPro" id="IPR037045">
    <property type="entry name" value="S8pro/Inhibitor_I9_sf"/>
</dbReference>
<dbReference type="InterPro" id="IPR015500">
    <property type="entry name" value="Peptidase_S8_subtilisin-rel"/>
</dbReference>
<dbReference type="InterPro" id="IPR050131">
    <property type="entry name" value="Peptidase_S8_subtilisin-like"/>
</dbReference>
<dbReference type="PROSITE" id="PS51892">
    <property type="entry name" value="SUBTILASE"/>
    <property type="match status" value="1"/>
</dbReference>
<dbReference type="EnsemblMetazoa" id="Aqu2.1.38118_001">
    <property type="protein sequence ID" value="Aqu2.1.38118_001"/>
    <property type="gene ID" value="Aqu2.1.38118"/>
</dbReference>
<dbReference type="PROSITE" id="PS00137">
    <property type="entry name" value="SUBTILASE_HIS"/>
    <property type="match status" value="1"/>
</dbReference>
<evidence type="ECO:0000256" key="4">
    <source>
        <dbReference type="ARBA" id="ARBA00022825"/>
    </source>
</evidence>
<dbReference type="InterPro" id="IPR000209">
    <property type="entry name" value="Peptidase_S8/S53_dom"/>
</dbReference>
<dbReference type="AlphaFoldDB" id="A0A1X7VDP5"/>
<evidence type="ECO:0000259" key="8">
    <source>
        <dbReference type="Pfam" id="PF00082"/>
    </source>
</evidence>
<dbReference type="InterPro" id="IPR023827">
    <property type="entry name" value="Peptidase_S8_Asp-AS"/>
</dbReference>
<sequence>MNYSFFLGLIIAAVVTNVVSNQVYRAGPGEETTGNYIIAIKKEENHCMFEHIADKVRKASTDQRISVKVEGPLVKIIAAKMTEDEANKLVHQKGIEFIEEETYASIDMSWAVDRVDQVSSVLDNKPYTPCECGNGVDVYVLDTGIRYDHCEFGRTKYSDYVFDGGRAKYSGYDPIDNYNDTNLEGRDCHGHGTHVASLAVGNVSGLARCATAYSVRVLDCNGRGPYSVIIDGLNYAAIRIKDSNRPAVIVMSLGGSFSSSLDQVVTNVINQGIPVVASAGNNRGNACSRSPASNPGAITVGSTLIGDFINYNTNAGPCVDIFAPGAYVTAASHTCSSCSCTKVVSGTSMAAALVSGAVALLLENEPFLSPDSIADELKYDCLKNAINLIFLDPSYKSNTNNCFLHIKKCTDVCDITPTSTSIMTRTRPSIYVTIAEHTTFSTAITTIAKSTTLTCATTSTDTVTVTDDATLICNSTSTHHATKIHNSTSTHHIMTTYHTTATRYTSSICNTTSTHHITATHHDTLIHPSTSIQHSTSTKDITVTHTSTLTRHSTSTHDTTLQHPSTSTHHTTATHRATLTHTSTSTHHKTLTRTATMIHPSTSTAWVVKTIAKYAHVTSCCVEASPPVTKTVVITRYRDITVCPGAFH</sequence>
<feature type="domain" description="Peptidase S8/S53" evidence="8">
    <location>
        <begin position="133"/>
        <end position="376"/>
    </location>
</feature>
<dbReference type="PRINTS" id="PR00723">
    <property type="entry name" value="SUBTILISIN"/>
</dbReference>
<keyword evidence="4 5" id="KW-0720">Serine protease</keyword>
<evidence type="ECO:0000313" key="9">
    <source>
        <dbReference type="EnsemblMetazoa" id="Aqu2.1.38118_001"/>
    </source>
</evidence>
<evidence type="ECO:0000256" key="6">
    <source>
        <dbReference type="SAM" id="MobiDB-lite"/>
    </source>
</evidence>
<evidence type="ECO:0000256" key="1">
    <source>
        <dbReference type="ARBA" id="ARBA00011073"/>
    </source>
</evidence>
<dbReference type="FunFam" id="3.40.50.200:FF:000016">
    <property type="entry name" value="Proprotein convertase subtilisin/kexin type 9"/>
    <property type="match status" value="1"/>
</dbReference>
<dbReference type="Gene3D" id="3.30.70.80">
    <property type="entry name" value="Peptidase S8 propeptide/proteinase inhibitor I9"/>
    <property type="match status" value="1"/>
</dbReference>
<keyword evidence="3 5" id="KW-0378">Hydrolase</keyword>
<dbReference type="InParanoid" id="A0A1X7VDP5"/>
<dbReference type="InterPro" id="IPR036852">
    <property type="entry name" value="Peptidase_S8/S53_dom_sf"/>
</dbReference>
<dbReference type="GO" id="GO:0005615">
    <property type="term" value="C:extracellular space"/>
    <property type="evidence" value="ECO:0007669"/>
    <property type="project" value="TreeGrafter"/>
</dbReference>
<dbReference type="InterPro" id="IPR022398">
    <property type="entry name" value="Peptidase_S8_His-AS"/>
</dbReference>
<dbReference type="eggNOG" id="KOG1153">
    <property type="taxonomic scope" value="Eukaryota"/>
</dbReference>
<dbReference type="InterPro" id="IPR034193">
    <property type="entry name" value="PCSK9_ProteinaseK-like"/>
</dbReference>
<dbReference type="Gene3D" id="3.40.50.200">
    <property type="entry name" value="Peptidase S8/S53 domain"/>
    <property type="match status" value="1"/>
</dbReference>
<dbReference type="PANTHER" id="PTHR43806">
    <property type="entry name" value="PEPTIDASE S8"/>
    <property type="match status" value="1"/>
</dbReference>
<name>A0A1X7VDP5_AMPQE</name>
<keyword evidence="7" id="KW-0732">Signal</keyword>
<comment type="similarity">
    <text evidence="1 5">Belongs to the peptidase S8 family.</text>
</comment>
<feature type="active site" description="Charge relay system" evidence="5">
    <location>
        <position position="142"/>
    </location>
</feature>
<feature type="active site" description="Charge relay system" evidence="5">
    <location>
        <position position="191"/>
    </location>
</feature>
<dbReference type="CDD" id="cd04077">
    <property type="entry name" value="Peptidases_S8_PCSK9_ProteinaseK_like"/>
    <property type="match status" value="1"/>
</dbReference>
<dbReference type="GO" id="GO:0004252">
    <property type="term" value="F:serine-type endopeptidase activity"/>
    <property type="evidence" value="ECO:0007669"/>
    <property type="project" value="UniProtKB-UniRule"/>
</dbReference>
<evidence type="ECO:0000256" key="2">
    <source>
        <dbReference type="ARBA" id="ARBA00022670"/>
    </source>
</evidence>
<proteinExistence type="inferred from homology"/>
<evidence type="ECO:0000256" key="5">
    <source>
        <dbReference type="PROSITE-ProRule" id="PRU01240"/>
    </source>
</evidence>
<dbReference type="SUPFAM" id="SSF52743">
    <property type="entry name" value="Subtilisin-like"/>
    <property type="match status" value="1"/>
</dbReference>
<protein>
    <recommendedName>
        <fullName evidence="8">Peptidase S8/S53 domain-containing protein</fullName>
    </recommendedName>
</protein>
<evidence type="ECO:0000256" key="3">
    <source>
        <dbReference type="ARBA" id="ARBA00022801"/>
    </source>
</evidence>
<feature type="region of interest" description="Disordered" evidence="6">
    <location>
        <begin position="548"/>
        <end position="572"/>
    </location>
</feature>
<keyword evidence="2 5" id="KW-0645">Protease</keyword>